<accession>A0A0F0GKR4</accession>
<dbReference type="PROSITE" id="PS51892">
    <property type="entry name" value="SUBTILASE"/>
    <property type="match status" value="1"/>
</dbReference>
<dbReference type="PRINTS" id="PR00723">
    <property type="entry name" value="SUBTILISIN"/>
</dbReference>
<evidence type="ECO:0000259" key="6">
    <source>
        <dbReference type="Pfam" id="PF00082"/>
    </source>
</evidence>
<feature type="active site" description="Charge relay system" evidence="5">
    <location>
        <position position="201"/>
    </location>
</feature>
<evidence type="ECO:0000256" key="4">
    <source>
        <dbReference type="ARBA" id="ARBA00022825"/>
    </source>
</evidence>
<evidence type="ECO:0000256" key="2">
    <source>
        <dbReference type="ARBA" id="ARBA00022670"/>
    </source>
</evidence>
<reference evidence="7 8" key="1">
    <citation type="submission" date="2015-02" db="EMBL/GenBank/DDBJ databases">
        <authorList>
            <person name="Ju K.-S."/>
            <person name="Doroghazi J.R."/>
            <person name="Metcalf W."/>
        </authorList>
    </citation>
    <scope>NUCLEOTIDE SEQUENCE [LARGE SCALE GENOMIC DNA]</scope>
    <source>
        <strain evidence="7 8">NRRL B-16140</strain>
    </source>
</reference>
<keyword evidence="2 5" id="KW-0645">Protease</keyword>
<dbReference type="CDD" id="cd00306">
    <property type="entry name" value="Peptidases_S8_S53"/>
    <property type="match status" value="1"/>
</dbReference>
<dbReference type="InterPro" id="IPR015500">
    <property type="entry name" value="Peptidase_S8_subtilisin-rel"/>
</dbReference>
<comment type="similarity">
    <text evidence="1 5">Belongs to the peptidase S8 family.</text>
</comment>
<dbReference type="PANTHER" id="PTHR43806:SF11">
    <property type="entry name" value="CEREVISIN-RELATED"/>
    <property type="match status" value="1"/>
</dbReference>
<dbReference type="Pfam" id="PF00082">
    <property type="entry name" value="Peptidase_S8"/>
    <property type="match status" value="1"/>
</dbReference>
<comment type="caution">
    <text evidence="7">The sequence shown here is derived from an EMBL/GenBank/DDBJ whole genome shotgun (WGS) entry which is preliminary data.</text>
</comment>
<dbReference type="AlphaFoldDB" id="A0A0F0GKR4"/>
<dbReference type="RefSeq" id="WP_045316869.1">
    <property type="nucleotide sequence ID" value="NZ_JYJG01000379.1"/>
</dbReference>
<dbReference type="GO" id="GO:0004252">
    <property type="term" value="F:serine-type endopeptidase activity"/>
    <property type="evidence" value="ECO:0007669"/>
    <property type="project" value="UniProtKB-UniRule"/>
</dbReference>
<feature type="active site" description="Charge relay system" evidence="5">
    <location>
        <position position="474"/>
    </location>
</feature>
<evidence type="ECO:0000256" key="5">
    <source>
        <dbReference type="PROSITE-ProRule" id="PRU01240"/>
    </source>
</evidence>
<name>A0A0F0GKR4_LENAE</name>
<gene>
    <name evidence="7" type="ORF">UK23_39245</name>
</gene>
<dbReference type="InterPro" id="IPR023828">
    <property type="entry name" value="Peptidase_S8_Ser-AS"/>
</dbReference>
<keyword evidence="8" id="KW-1185">Reference proteome</keyword>
<dbReference type="SUPFAM" id="SSF52743">
    <property type="entry name" value="Subtilisin-like"/>
    <property type="match status" value="1"/>
</dbReference>
<evidence type="ECO:0000256" key="1">
    <source>
        <dbReference type="ARBA" id="ARBA00011073"/>
    </source>
</evidence>
<dbReference type="Gene3D" id="3.40.50.200">
    <property type="entry name" value="Peptidase S8/S53 domain"/>
    <property type="match status" value="1"/>
</dbReference>
<dbReference type="Proteomes" id="UP000033393">
    <property type="component" value="Unassembled WGS sequence"/>
</dbReference>
<organism evidence="7 8">
    <name type="scientific">Lentzea aerocolonigenes</name>
    <name type="common">Lechevalieria aerocolonigenes</name>
    <name type="synonym">Saccharothrix aerocolonigenes</name>
    <dbReference type="NCBI Taxonomy" id="68170"/>
    <lineage>
        <taxon>Bacteria</taxon>
        <taxon>Bacillati</taxon>
        <taxon>Actinomycetota</taxon>
        <taxon>Actinomycetes</taxon>
        <taxon>Pseudonocardiales</taxon>
        <taxon>Pseudonocardiaceae</taxon>
        <taxon>Lentzea</taxon>
    </lineage>
</organism>
<feature type="active site" description="Charge relay system" evidence="5">
    <location>
        <position position="259"/>
    </location>
</feature>
<feature type="domain" description="Peptidase S8/S53" evidence="6">
    <location>
        <begin position="194"/>
        <end position="486"/>
    </location>
</feature>
<dbReference type="PATRIC" id="fig|68170.10.peg.551"/>
<dbReference type="InterPro" id="IPR000209">
    <property type="entry name" value="Peptidase_S8/S53_dom"/>
</dbReference>
<dbReference type="EMBL" id="JYJG01000379">
    <property type="protein sequence ID" value="KJK42008.1"/>
    <property type="molecule type" value="Genomic_DNA"/>
</dbReference>
<evidence type="ECO:0000256" key="3">
    <source>
        <dbReference type="ARBA" id="ARBA00022801"/>
    </source>
</evidence>
<protein>
    <recommendedName>
        <fullName evidence="6">Peptidase S8/S53 domain-containing protein</fullName>
    </recommendedName>
</protein>
<dbReference type="GO" id="GO:0006508">
    <property type="term" value="P:proteolysis"/>
    <property type="evidence" value="ECO:0007669"/>
    <property type="project" value="UniProtKB-KW"/>
</dbReference>
<sequence>MTIYWPRPGAMSREPEVQGFAPQVPQEVLDRYGAKVLDPATAVRLPDQPAPRPTIYRSSVLLVPSGVRTDDLDAALAPVDMRIGDRDPDARGFATEAVTLQASGRAVSVDAWVALQSIRNVDEGLAEVVSLDHLLFASAPSTVLEGVPGAIQGFGPNDPAGLTWNGYSDSPVELTMPQANRALPAQPPSLLGRRPVVAVFDTGIRFNNWLGVPAGAPQANLGPFVESDQTIQSVALAGPQDVPVAANPLIGIQSWCFGHGTFLAGIVQQIVPCARLLSVRVMNSDGITEEAVLVKALERLVIRVEDALKTGNMAKMVDVLSLSMGYYHEGTQADEAKSALAVQLRALRSLGVVVVAAAGNLATSDRFCPAAFSTHQDPPPNVPVPGPPPYPLISVSALNPNGSKALFGNQGNWVSCWAPGTQVVSTFPQDVNASRSPIVQVASANGTGLPQTRESADSDDYRRSGFRLWRGGTSFSAPHVAAQVALELLKKAEAGQDFAARKADAVNRANAAVDTLKAQPTMPLPNPMPAVPEHVVVGDGQ</sequence>
<proteinExistence type="inferred from homology"/>
<dbReference type="PANTHER" id="PTHR43806">
    <property type="entry name" value="PEPTIDASE S8"/>
    <property type="match status" value="1"/>
</dbReference>
<evidence type="ECO:0000313" key="8">
    <source>
        <dbReference type="Proteomes" id="UP000033393"/>
    </source>
</evidence>
<keyword evidence="3 5" id="KW-0378">Hydrolase</keyword>
<dbReference type="PROSITE" id="PS00138">
    <property type="entry name" value="SUBTILASE_SER"/>
    <property type="match status" value="1"/>
</dbReference>
<dbReference type="InterPro" id="IPR036852">
    <property type="entry name" value="Peptidase_S8/S53_dom_sf"/>
</dbReference>
<evidence type="ECO:0000313" key="7">
    <source>
        <dbReference type="EMBL" id="KJK42008.1"/>
    </source>
</evidence>
<keyword evidence="4 5" id="KW-0720">Serine protease</keyword>
<dbReference type="InterPro" id="IPR050131">
    <property type="entry name" value="Peptidase_S8_subtilisin-like"/>
</dbReference>